<dbReference type="AlphaFoldDB" id="A0A0F3IUV9"/>
<keyword evidence="8" id="KW-1185">Reference proteome</keyword>
<proteinExistence type="predicted"/>
<gene>
    <name evidence="7" type="ORF">VZ95_11795</name>
</gene>
<comment type="caution">
    <text evidence="7">The sequence shown here is derived from an EMBL/GenBank/DDBJ whole genome shotgun (WGS) entry which is preliminary data.</text>
</comment>
<reference evidence="7 8" key="1">
    <citation type="submission" date="2015-03" db="EMBL/GenBank/DDBJ databases">
        <title>Draft genome sequence of Elstera litoralis.</title>
        <authorList>
            <person name="Rahalkar M.C."/>
            <person name="Dhakephalkar P.K."/>
            <person name="Pore S.D."/>
            <person name="Arora P."/>
            <person name="Kapse N.G."/>
            <person name="Pandit P.S."/>
        </authorList>
    </citation>
    <scope>NUCLEOTIDE SEQUENCE [LARGE SCALE GENOMIC DNA]</scope>
    <source>
        <strain evidence="7 8">Dia-1</strain>
    </source>
</reference>
<evidence type="ECO:0000256" key="1">
    <source>
        <dbReference type="ARBA" id="ARBA00004651"/>
    </source>
</evidence>
<evidence type="ECO:0000256" key="3">
    <source>
        <dbReference type="ARBA" id="ARBA00022692"/>
    </source>
</evidence>
<feature type="transmembrane region" description="Helical" evidence="6">
    <location>
        <begin position="50"/>
        <end position="79"/>
    </location>
</feature>
<dbReference type="NCBIfam" id="TIGR04407">
    <property type="entry name" value="LptF_YjgP"/>
    <property type="match status" value="1"/>
</dbReference>
<dbReference type="PANTHER" id="PTHR33529">
    <property type="entry name" value="SLR0882 PROTEIN-RELATED"/>
    <property type="match status" value="1"/>
</dbReference>
<dbReference type="InterPro" id="IPR005495">
    <property type="entry name" value="LptG/LptF_permease"/>
</dbReference>
<dbReference type="RefSeq" id="WP_045776013.1">
    <property type="nucleotide sequence ID" value="NZ_LAJY01000292.1"/>
</dbReference>
<evidence type="ECO:0000313" key="7">
    <source>
        <dbReference type="EMBL" id="KJV09384.1"/>
    </source>
</evidence>
<feature type="transmembrane region" description="Helical" evidence="6">
    <location>
        <begin position="336"/>
        <end position="356"/>
    </location>
</feature>
<dbReference type="Proteomes" id="UP000033774">
    <property type="component" value="Unassembled WGS sequence"/>
</dbReference>
<keyword evidence="3 6" id="KW-0812">Transmembrane</keyword>
<keyword evidence="4 6" id="KW-1133">Transmembrane helix</keyword>
<comment type="subcellular location">
    <subcellularLocation>
        <location evidence="1">Cell membrane</location>
        <topology evidence="1">Multi-pass membrane protein</topology>
    </subcellularLocation>
</comment>
<protein>
    <submittedName>
        <fullName evidence="7">Uncharacterized protein</fullName>
    </submittedName>
</protein>
<evidence type="ECO:0000256" key="6">
    <source>
        <dbReference type="SAM" id="Phobius"/>
    </source>
</evidence>
<feature type="transmembrane region" description="Helical" evidence="6">
    <location>
        <begin position="12"/>
        <end position="30"/>
    </location>
</feature>
<keyword evidence="2" id="KW-1003">Cell membrane</keyword>
<evidence type="ECO:0000256" key="5">
    <source>
        <dbReference type="ARBA" id="ARBA00023136"/>
    </source>
</evidence>
<feature type="transmembrane region" description="Helical" evidence="6">
    <location>
        <begin position="278"/>
        <end position="297"/>
    </location>
</feature>
<evidence type="ECO:0000313" key="8">
    <source>
        <dbReference type="Proteomes" id="UP000033774"/>
    </source>
</evidence>
<dbReference type="GO" id="GO:0043190">
    <property type="term" value="C:ATP-binding cassette (ABC) transporter complex"/>
    <property type="evidence" value="ECO:0007669"/>
    <property type="project" value="InterPro"/>
</dbReference>
<dbReference type="InterPro" id="IPR030922">
    <property type="entry name" value="LptF"/>
</dbReference>
<dbReference type="GO" id="GO:0015920">
    <property type="term" value="P:lipopolysaccharide transport"/>
    <property type="evidence" value="ECO:0007669"/>
    <property type="project" value="TreeGrafter"/>
</dbReference>
<dbReference type="GO" id="GO:0055085">
    <property type="term" value="P:transmembrane transport"/>
    <property type="evidence" value="ECO:0007669"/>
    <property type="project" value="InterPro"/>
</dbReference>
<evidence type="ECO:0000256" key="4">
    <source>
        <dbReference type="ARBA" id="ARBA00022989"/>
    </source>
</evidence>
<accession>A0A0F3IUV9</accession>
<feature type="transmembrane region" description="Helical" evidence="6">
    <location>
        <begin position="309"/>
        <end position="330"/>
    </location>
</feature>
<sequence length="368" mass="40575">MFSRFDRYIARQVIVATLAVLLVLTAAIWLSQSLRFIDLTVNRGLPISTFISISALVLPNFLTVILPIALFAAVLFTYNGLQADSELLAMRAVGLGPSQLMRPAILVMAIALLIGYGLTLYGLPASYRAFKDMQANLRSNFAAVLLQEGVFTQLDEKLTLFVREQGSQGDLFGIMVHDGRNPLRPATYIADRGTIVQSPDGPRLIMVSGNRQELDRETGRVSFLFFDRYTVDIDRVTGQVGPRQREGTERYLDELLWPEEGLDERTRRGLFIEAHQRLAAPLMIPAFLAIAFGALLSGDFNRRGQTRRIFAAVLIAALTQAAFFALSTVASRMAGAVILLYLLPALIILGAGVMIARPALLFKQAEAR</sequence>
<name>A0A0F3IUV9_9PROT</name>
<dbReference type="Pfam" id="PF03739">
    <property type="entry name" value="LptF_LptG"/>
    <property type="match status" value="1"/>
</dbReference>
<evidence type="ECO:0000256" key="2">
    <source>
        <dbReference type="ARBA" id="ARBA00022475"/>
    </source>
</evidence>
<organism evidence="7 8">
    <name type="scientific">Elstera litoralis</name>
    <dbReference type="NCBI Taxonomy" id="552518"/>
    <lineage>
        <taxon>Bacteria</taxon>
        <taxon>Pseudomonadati</taxon>
        <taxon>Pseudomonadota</taxon>
        <taxon>Alphaproteobacteria</taxon>
        <taxon>Rhodospirillales</taxon>
        <taxon>Rhodospirillaceae</taxon>
        <taxon>Elstera</taxon>
    </lineage>
</organism>
<dbReference type="OrthoDB" id="8477889at2"/>
<feature type="transmembrane region" description="Helical" evidence="6">
    <location>
        <begin position="100"/>
        <end position="123"/>
    </location>
</feature>
<keyword evidence="5 6" id="KW-0472">Membrane</keyword>
<dbReference type="PANTHER" id="PTHR33529:SF6">
    <property type="entry name" value="YJGP_YJGQ FAMILY PERMEASE"/>
    <property type="match status" value="1"/>
</dbReference>
<dbReference type="EMBL" id="LAJY01000292">
    <property type="protein sequence ID" value="KJV09384.1"/>
    <property type="molecule type" value="Genomic_DNA"/>
</dbReference>